<dbReference type="Proteomes" id="UP000801492">
    <property type="component" value="Unassembled WGS sequence"/>
</dbReference>
<dbReference type="AlphaFoldDB" id="A0A8K0GH68"/>
<evidence type="ECO:0000313" key="2">
    <source>
        <dbReference type="EMBL" id="KAF2904485.1"/>
    </source>
</evidence>
<feature type="compositionally biased region" description="Basic and acidic residues" evidence="1">
    <location>
        <begin position="51"/>
        <end position="68"/>
    </location>
</feature>
<dbReference type="EMBL" id="VTPC01000760">
    <property type="protein sequence ID" value="KAF2904485.1"/>
    <property type="molecule type" value="Genomic_DNA"/>
</dbReference>
<feature type="region of interest" description="Disordered" evidence="1">
    <location>
        <begin position="38"/>
        <end position="68"/>
    </location>
</feature>
<dbReference type="OrthoDB" id="6807194at2759"/>
<feature type="region of interest" description="Disordered" evidence="1">
    <location>
        <begin position="214"/>
        <end position="245"/>
    </location>
</feature>
<reference evidence="2" key="1">
    <citation type="submission" date="2019-08" db="EMBL/GenBank/DDBJ databases">
        <title>The genome of the North American firefly Photinus pyralis.</title>
        <authorList>
            <consortium name="Photinus pyralis genome working group"/>
            <person name="Fallon T.R."/>
            <person name="Sander Lower S.E."/>
            <person name="Weng J.-K."/>
        </authorList>
    </citation>
    <scope>NUCLEOTIDE SEQUENCE</scope>
    <source>
        <strain evidence="2">TRF0915ILg1</strain>
        <tissue evidence="2">Whole body</tissue>
    </source>
</reference>
<proteinExistence type="predicted"/>
<name>A0A8K0GH68_IGNLU</name>
<sequence>MKSATVAHEIRKIAEELGLYGPDLGAMWYIPGRVKSQACSSSPDGGTHETPTAREKGKKRLAESNRDEERRLRLQTYTNLKRQYKKEILETNNKSWQEFVERHLATDVWGLPYKIVSNRIASPSLLSCMERRDGTMTTGWQDSNERELSNFTEEEVENATNSMMRKKAHGSNGITAEVIQALQQQLIPLLCPLCNSCIRQGRFPKQAEVVVIKQEEDKDATKSKSYRPKSSKNFSVHVSRNTDKY</sequence>
<accession>A0A8K0GH68</accession>
<comment type="caution">
    <text evidence="2">The sequence shown here is derived from an EMBL/GenBank/DDBJ whole genome shotgun (WGS) entry which is preliminary data.</text>
</comment>
<protein>
    <submittedName>
        <fullName evidence="2">Uncharacterized protein</fullName>
    </submittedName>
</protein>
<keyword evidence="3" id="KW-1185">Reference proteome</keyword>
<dbReference type="PANTHER" id="PTHR19446">
    <property type="entry name" value="REVERSE TRANSCRIPTASES"/>
    <property type="match status" value="1"/>
</dbReference>
<organism evidence="2 3">
    <name type="scientific">Ignelater luminosus</name>
    <name type="common">Cucubano</name>
    <name type="synonym">Pyrophorus luminosus</name>
    <dbReference type="NCBI Taxonomy" id="2038154"/>
    <lineage>
        <taxon>Eukaryota</taxon>
        <taxon>Metazoa</taxon>
        <taxon>Ecdysozoa</taxon>
        <taxon>Arthropoda</taxon>
        <taxon>Hexapoda</taxon>
        <taxon>Insecta</taxon>
        <taxon>Pterygota</taxon>
        <taxon>Neoptera</taxon>
        <taxon>Endopterygota</taxon>
        <taxon>Coleoptera</taxon>
        <taxon>Polyphaga</taxon>
        <taxon>Elateriformia</taxon>
        <taxon>Elateroidea</taxon>
        <taxon>Elateridae</taxon>
        <taxon>Agrypninae</taxon>
        <taxon>Pyrophorini</taxon>
        <taxon>Ignelater</taxon>
    </lineage>
</organism>
<evidence type="ECO:0000256" key="1">
    <source>
        <dbReference type="SAM" id="MobiDB-lite"/>
    </source>
</evidence>
<gene>
    <name evidence="2" type="ORF">ILUMI_01688</name>
</gene>
<evidence type="ECO:0000313" key="3">
    <source>
        <dbReference type="Proteomes" id="UP000801492"/>
    </source>
</evidence>